<dbReference type="OrthoDB" id="10249612at2759"/>
<feature type="compositionally biased region" description="Basic and acidic residues" evidence="8">
    <location>
        <begin position="27"/>
        <end position="37"/>
    </location>
</feature>
<dbReference type="InterPro" id="IPR002110">
    <property type="entry name" value="Ankyrin_rpt"/>
</dbReference>
<sequence length="478" mass="54913">MGNLLQSLKEYVYNRREQSGRVPVHLNRFDPRKERTRNTSPPTTSRSAERFIQSKERDNQSCFGETVHPSLETRPICIPCAEAAITNDKSLSARYLYPDPHAFKHHSASGGSGVREEPENTNFCSWEECSPFYRACRENKIDDVKEFLRTMTPEEIDKMEPNGSTALHVACYYGNIEIVRLLLDADADRGITNKFKCLPYDEAATDEIKALFIRVPTSNRLVSNTGAVEWVLIDDDVLEKAAEDRGLIKYAYDTNISNIDKMFDRIQKNYVDKVLRNSRGIDGIKRYFEVAKREKNPIHIVKAYTAETDFYSLLNIELAGGSSIGQYERRYILALLMYHPVFEKFSYAGLAYRGMMLTETDVEQYLVGCSLMMKSFLSSSIDRKIAEAFLLQYENMQSSIGLTPRLRASGKLVKFSAICTYLIRHRRTGLYIEELSQYANEGEVLIMPHTVFKVKKVDWKENLINILLEECDPYQSKQ</sequence>
<evidence type="ECO:0000256" key="4">
    <source>
        <dbReference type="ARBA" id="ARBA00022695"/>
    </source>
</evidence>
<dbReference type="EMBL" id="CAJOBC010090253">
    <property type="protein sequence ID" value="CAF4388911.1"/>
    <property type="molecule type" value="Genomic_DNA"/>
</dbReference>
<dbReference type="SUPFAM" id="SSF56399">
    <property type="entry name" value="ADP-ribosylation"/>
    <property type="match status" value="1"/>
</dbReference>
<dbReference type="InterPro" id="IPR000768">
    <property type="entry name" value="ART"/>
</dbReference>
<name>A0A815VF58_9BILA</name>
<dbReference type="SMART" id="SM00248">
    <property type="entry name" value="ANK"/>
    <property type="match status" value="2"/>
</dbReference>
<dbReference type="Proteomes" id="UP000681722">
    <property type="component" value="Unassembled WGS sequence"/>
</dbReference>
<dbReference type="Proteomes" id="UP000682733">
    <property type="component" value="Unassembled WGS sequence"/>
</dbReference>
<evidence type="ECO:0000256" key="5">
    <source>
        <dbReference type="ARBA" id="ARBA00047597"/>
    </source>
</evidence>
<dbReference type="PROSITE" id="PS50297">
    <property type="entry name" value="ANK_REP_REGION"/>
    <property type="match status" value="1"/>
</dbReference>
<reference evidence="10" key="1">
    <citation type="submission" date="2021-02" db="EMBL/GenBank/DDBJ databases">
        <authorList>
            <person name="Nowell W R."/>
        </authorList>
    </citation>
    <scope>NUCLEOTIDE SEQUENCE</scope>
</reference>
<evidence type="ECO:0000313" key="13">
    <source>
        <dbReference type="Proteomes" id="UP000663829"/>
    </source>
</evidence>
<comment type="catalytic activity">
    <reaction evidence="5 7">
        <text>L-arginyl-[protein] + NAD(+) = N(omega)-(ADP-D-ribosyl)-L-arginyl-[protein] + nicotinamide + H(+)</text>
        <dbReference type="Rhea" id="RHEA:19149"/>
        <dbReference type="Rhea" id="RHEA-COMP:10532"/>
        <dbReference type="Rhea" id="RHEA-COMP:15087"/>
        <dbReference type="ChEBI" id="CHEBI:15378"/>
        <dbReference type="ChEBI" id="CHEBI:17154"/>
        <dbReference type="ChEBI" id="CHEBI:29965"/>
        <dbReference type="ChEBI" id="CHEBI:57540"/>
        <dbReference type="ChEBI" id="CHEBI:142554"/>
        <dbReference type="EC" id="2.4.2.31"/>
    </reaction>
</comment>
<dbReference type="Pfam" id="PF01129">
    <property type="entry name" value="ART"/>
    <property type="match status" value="1"/>
</dbReference>
<gene>
    <name evidence="10" type="ORF">GPM918_LOCUS37977</name>
    <name evidence="9" type="ORF">OVA965_LOCUS36131</name>
    <name evidence="12" type="ORF">SRO942_LOCUS38768</name>
    <name evidence="11" type="ORF">TMI583_LOCUS37125</name>
</gene>
<keyword evidence="2 7" id="KW-0328">Glycosyltransferase</keyword>
<keyword evidence="13" id="KW-1185">Reference proteome</keyword>
<feature type="region of interest" description="Disordered" evidence="8">
    <location>
        <begin position="26"/>
        <end position="52"/>
    </location>
</feature>
<dbReference type="PROSITE" id="PS51996">
    <property type="entry name" value="TR_MART"/>
    <property type="match status" value="1"/>
</dbReference>
<evidence type="ECO:0000256" key="6">
    <source>
        <dbReference type="PROSITE-ProRule" id="PRU00023"/>
    </source>
</evidence>
<protein>
    <recommendedName>
        <fullName evidence="7">NAD(P)(+)--arginine ADP-ribosyltransferase</fullName>
        <ecNumber evidence="7">2.4.2.31</ecNumber>
    </recommendedName>
    <alternativeName>
        <fullName evidence="7">Mono(ADP-ribosyl)transferase</fullName>
    </alternativeName>
</protein>
<feature type="repeat" description="ANK" evidence="6">
    <location>
        <begin position="162"/>
        <end position="194"/>
    </location>
</feature>
<evidence type="ECO:0000256" key="1">
    <source>
        <dbReference type="ARBA" id="ARBA00009558"/>
    </source>
</evidence>
<keyword evidence="3 7" id="KW-0808">Transferase</keyword>
<evidence type="ECO:0000256" key="7">
    <source>
        <dbReference type="RuleBase" id="RU361228"/>
    </source>
</evidence>
<dbReference type="Gene3D" id="3.90.176.10">
    <property type="entry name" value="Toxin ADP-ribosyltransferase, Chain A, domain 1"/>
    <property type="match status" value="1"/>
</dbReference>
<comment type="similarity">
    <text evidence="1 7">Belongs to the Arg-specific ADP-ribosyltransferase family.</text>
</comment>
<dbReference type="AlphaFoldDB" id="A0A815VF58"/>
<keyword evidence="6" id="KW-0040">ANK repeat</keyword>
<dbReference type="GO" id="GO:0016779">
    <property type="term" value="F:nucleotidyltransferase activity"/>
    <property type="evidence" value="ECO:0007669"/>
    <property type="project" value="UniProtKB-KW"/>
</dbReference>
<evidence type="ECO:0000256" key="8">
    <source>
        <dbReference type="SAM" id="MobiDB-lite"/>
    </source>
</evidence>
<evidence type="ECO:0000256" key="2">
    <source>
        <dbReference type="ARBA" id="ARBA00022676"/>
    </source>
</evidence>
<dbReference type="Proteomes" id="UP000663829">
    <property type="component" value="Unassembled WGS sequence"/>
</dbReference>
<dbReference type="Gene3D" id="1.25.40.20">
    <property type="entry name" value="Ankyrin repeat-containing domain"/>
    <property type="match status" value="1"/>
</dbReference>
<dbReference type="EMBL" id="CAJOBA010054219">
    <property type="protein sequence ID" value="CAF4272777.1"/>
    <property type="molecule type" value="Genomic_DNA"/>
</dbReference>
<dbReference type="GO" id="GO:0106274">
    <property type="term" value="F:NAD+-protein-arginine ADP-ribosyltransferase activity"/>
    <property type="evidence" value="ECO:0007669"/>
    <property type="project" value="UniProtKB-EC"/>
</dbReference>
<proteinExistence type="inferred from homology"/>
<dbReference type="PROSITE" id="PS50088">
    <property type="entry name" value="ANK_REPEAT"/>
    <property type="match status" value="1"/>
</dbReference>
<dbReference type="InterPro" id="IPR036770">
    <property type="entry name" value="Ankyrin_rpt-contain_sf"/>
</dbReference>
<dbReference type="Proteomes" id="UP000677228">
    <property type="component" value="Unassembled WGS sequence"/>
</dbReference>
<evidence type="ECO:0000313" key="10">
    <source>
        <dbReference type="EMBL" id="CAF1529715.1"/>
    </source>
</evidence>
<evidence type="ECO:0000256" key="3">
    <source>
        <dbReference type="ARBA" id="ARBA00022679"/>
    </source>
</evidence>
<accession>A0A815VF58</accession>
<evidence type="ECO:0000313" key="9">
    <source>
        <dbReference type="EMBL" id="CAF1482485.1"/>
    </source>
</evidence>
<dbReference type="Pfam" id="PF12796">
    <property type="entry name" value="Ank_2"/>
    <property type="match status" value="1"/>
</dbReference>
<keyword evidence="7" id="KW-0520">NAD</keyword>
<comment type="caution">
    <text evidence="10">The sequence shown here is derived from an EMBL/GenBank/DDBJ whole genome shotgun (WGS) entry which is preliminary data.</text>
</comment>
<dbReference type="SUPFAM" id="SSF48403">
    <property type="entry name" value="Ankyrin repeat"/>
    <property type="match status" value="1"/>
</dbReference>
<evidence type="ECO:0000313" key="11">
    <source>
        <dbReference type="EMBL" id="CAF4272777.1"/>
    </source>
</evidence>
<dbReference type="EMBL" id="CAJNOQ010024675">
    <property type="protein sequence ID" value="CAF1529715.1"/>
    <property type="molecule type" value="Genomic_DNA"/>
</dbReference>
<dbReference type="EC" id="2.4.2.31" evidence="7"/>
<keyword evidence="7" id="KW-0521">NADP</keyword>
<dbReference type="EMBL" id="CAJNOK010032295">
    <property type="protein sequence ID" value="CAF1482485.1"/>
    <property type="molecule type" value="Genomic_DNA"/>
</dbReference>
<evidence type="ECO:0000313" key="12">
    <source>
        <dbReference type="EMBL" id="CAF4388911.1"/>
    </source>
</evidence>
<organism evidence="10 13">
    <name type="scientific">Didymodactylos carnosus</name>
    <dbReference type="NCBI Taxonomy" id="1234261"/>
    <lineage>
        <taxon>Eukaryota</taxon>
        <taxon>Metazoa</taxon>
        <taxon>Spiralia</taxon>
        <taxon>Gnathifera</taxon>
        <taxon>Rotifera</taxon>
        <taxon>Eurotatoria</taxon>
        <taxon>Bdelloidea</taxon>
        <taxon>Philodinida</taxon>
        <taxon>Philodinidae</taxon>
        <taxon>Didymodactylos</taxon>
    </lineage>
</organism>
<keyword evidence="4" id="KW-0548">Nucleotidyltransferase</keyword>